<keyword evidence="2 6" id="KW-0808">Transferase</keyword>
<feature type="domain" description="Carbohydrate kinase PfkB" evidence="7">
    <location>
        <begin position="21"/>
        <end position="297"/>
    </location>
</feature>
<evidence type="ECO:0000256" key="5">
    <source>
        <dbReference type="ARBA" id="ARBA00022840"/>
    </source>
</evidence>
<keyword evidence="3 6" id="KW-0547">Nucleotide-binding</keyword>
<accession>A0ABR7ITC9</accession>
<keyword evidence="5 6" id="KW-0067">ATP-binding</keyword>
<name>A0ABR7ITC9_9CLOT</name>
<evidence type="ECO:0000256" key="6">
    <source>
        <dbReference type="PIRNR" id="PIRNR000535"/>
    </source>
</evidence>
<reference evidence="8 9" key="1">
    <citation type="submission" date="2020-08" db="EMBL/GenBank/DDBJ databases">
        <title>Genome public.</title>
        <authorList>
            <person name="Liu C."/>
            <person name="Sun Q."/>
        </authorList>
    </citation>
    <scope>NUCLEOTIDE SEQUENCE [LARGE SCALE GENOMIC DNA]</scope>
    <source>
        <strain evidence="8 9">NSJ-27</strain>
    </source>
</reference>
<dbReference type="PANTHER" id="PTHR46566:SF2">
    <property type="entry name" value="ATP-DEPENDENT 6-PHOSPHOFRUCTOKINASE ISOZYME 2"/>
    <property type="match status" value="1"/>
</dbReference>
<dbReference type="EC" id="2.7.1.144" evidence="6"/>
<dbReference type="PIRSF" id="PIRSF000535">
    <property type="entry name" value="1PFK/6PFK/LacC"/>
    <property type="match status" value="1"/>
</dbReference>
<evidence type="ECO:0000256" key="3">
    <source>
        <dbReference type="ARBA" id="ARBA00022741"/>
    </source>
</evidence>
<comment type="pathway">
    <text evidence="6">Carbohydrate metabolism; D-tagatose 6-phosphate degradation; D-glyceraldehyde 3-phosphate and glycerone phosphate from D-tagatose 6-phosphate: step 1/2.</text>
</comment>
<dbReference type="Proteomes" id="UP000649151">
    <property type="component" value="Unassembled WGS sequence"/>
</dbReference>
<dbReference type="PANTHER" id="PTHR46566">
    <property type="entry name" value="1-PHOSPHOFRUCTOKINASE-RELATED"/>
    <property type="match status" value="1"/>
</dbReference>
<dbReference type="InterPro" id="IPR011611">
    <property type="entry name" value="PfkB_dom"/>
</dbReference>
<sequence length="315" mass="34354">MGKPQVIAVTLNPALDVTLWAKRLDFDEPVKAISETVYPGGKAVNIACVLHSLGTECQLLGVACRNNLASMEQLLQQKGVSYQFVSPPGSIRENLTLCLEDGKVLKVNRTGEKIAPEVLDQVCQMIRKNLKSPQDILAFSGGKPPNLSVEQYFQMVRSFHDLPNPITLDNDLFSLEMVTQIHPFVIKPNYVEFLHLTGYSSLEGDELLCQIARVVNCTDHLLLSMGADGGYYANQSGIWKITTPSVPVKSTVGAGDTSLACFLTAILQGKRPEQAALWAFAGGTASVQLDGTGTITPEQWQKAATQTRCDQFDQI</sequence>
<dbReference type="EMBL" id="JACOQK010000001">
    <property type="protein sequence ID" value="MBC5788393.1"/>
    <property type="molecule type" value="Genomic_DNA"/>
</dbReference>
<dbReference type="RefSeq" id="WP_186996941.1">
    <property type="nucleotide sequence ID" value="NZ_JACOQK010000001.1"/>
</dbReference>
<dbReference type="Gene3D" id="3.40.1190.20">
    <property type="match status" value="1"/>
</dbReference>
<keyword evidence="4" id="KW-0418">Kinase</keyword>
<protein>
    <recommendedName>
        <fullName evidence="6">Tagatose-6-phosphate kinase</fullName>
        <ecNumber evidence="6">2.7.1.144</ecNumber>
    </recommendedName>
</protein>
<keyword evidence="9" id="KW-1185">Reference proteome</keyword>
<comment type="similarity">
    <text evidence="1">Belongs to the carbohydrate kinase pfkB family.</text>
</comment>
<comment type="similarity">
    <text evidence="6">Belongs to the carbohydrate kinase PfkB family. LacC subfamily.</text>
</comment>
<keyword evidence="6" id="KW-0423">Lactose metabolism</keyword>
<evidence type="ECO:0000256" key="1">
    <source>
        <dbReference type="ARBA" id="ARBA00005380"/>
    </source>
</evidence>
<evidence type="ECO:0000259" key="7">
    <source>
        <dbReference type="Pfam" id="PF00294"/>
    </source>
</evidence>
<dbReference type="Pfam" id="PF00294">
    <property type="entry name" value="PfkB"/>
    <property type="match status" value="1"/>
</dbReference>
<evidence type="ECO:0000256" key="4">
    <source>
        <dbReference type="ARBA" id="ARBA00022777"/>
    </source>
</evidence>
<gene>
    <name evidence="8" type="ORF">H8Z77_10295</name>
</gene>
<comment type="catalytic activity">
    <reaction evidence="6">
        <text>D-tagatofuranose 6-phosphate + ATP = D-tagatofuranose 1,6-bisphosphate + ADP + H(+)</text>
        <dbReference type="Rhea" id="RHEA:12420"/>
        <dbReference type="ChEBI" id="CHEBI:15378"/>
        <dbReference type="ChEBI" id="CHEBI:30616"/>
        <dbReference type="ChEBI" id="CHEBI:58694"/>
        <dbReference type="ChEBI" id="CHEBI:58695"/>
        <dbReference type="ChEBI" id="CHEBI:456216"/>
        <dbReference type="EC" id="2.7.1.144"/>
    </reaction>
</comment>
<comment type="caution">
    <text evidence="8">The sequence shown here is derived from an EMBL/GenBank/DDBJ whole genome shotgun (WGS) entry which is preliminary data.</text>
</comment>
<dbReference type="SUPFAM" id="SSF53613">
    <property type="entry name" value="Ribokinase-like"/>
    <property type="match status" value="1"/>
</dbReference>
<dbReference type="InterPro" id="IPR017583">
    <property type="entry name" value="Tagatose/fructose_Pkinase"/>
</dbReference>
<evidence type="ECO:0000256" key="2">
    <source>
        <dbReference type="ARBA" id="ARBA00022679"/>
    </source>
</evidence>
<dbReference type="InterPro" id="IPR029056">
    <property type="entry name" value="Ribokinase-like"/>
</dbReference>
<organism evidence="8 9">
    <name type="scientific">Clostridium facile</name>
    <dbReference type="NCBI Taxonomy" id="2763035"/>
    <lineage>
        <taxon>Bacteria</taxon>
        <taxon>Bacillati</taxon>
        <taxon>Bacillota</taxon>
        <taxon>Clostridia</taxon>
        <taxon>Eubacteriales</taxon>
        <taxon>Clostridiaceae</taxon>
        <taxon>Clostridium</taxon>
    </lineage>
</organism>
<proteinExistence type="inferred from homology"/>
<evidence type="ECO:0000313" key="9">
    <source>
        <dbReference type="Proteomes" id="UP000649151"/>
    </source>
</evidence>
<evidence type="ECO:0000313" key="8">
    <source>
        <dbReference type="EMBL" id="MBC5788393.1"/>
    </source>
</evidence>